<evidence type="ECO:0000256" key="2">
    <source>
        <dbReference type="ARBA" id="ARBA00022670"/>
    </source>
</evidence>
<evidence type="ECO:0000256" key="8">
    <source>
        <dbReference type="SAM" id="Phobius"/>
    </source>
</evidence>
<accession>A0ABD3KUQ3</accession>
<keyword evidence="4 7" id="KW-0378">Hydrolase</keyword>
<dbReference type="Pfam" id="PF01432">
    <property type="entry name" value="Peptidase_M3"/>
    <property type="match status" value="1"/>
</dbReference>
<keyword evidence="2 7" id="KW-0645">Protease</keyword>
<comment type="similarity">
    <text evidence="1 7">Belongs to the peptidase M3 family.</text>
</comment>
<feature type="transmembrane region" description="Helical" evidence="8">
    <location>
        <begin position="184"/>
        <end position="204"/>
    </location>
</feature>
<reference evidence="11 12" key="1">
    <citation type="submission" date="2024-11" db="EMBL/GenBank/DDBJ databases">
        <title>Chromosome-level genome assembly of Eucalyptus globulus Labill. provides insights into its genome evolution.</title>
        <authorList>
            <person name="Li X."/>
        </authorList>
    </citation>
    <scope>NUCLEOTIDE SEQUENCE [LARGE SCALE GENOMIC DNA]</scope>
    <source>
        <strain evidence="11">CL2024</strain>
        <tissue evidence="11">Fresh tender leaves</tissue>
    </source>
</reference>
<gene>
    <name evidence="11" type="ORF">ACJRO7_016885</name>
</gene>
<organism evidence="11 12">
    <name type="scientific">Eucalyptus globulus</name>
    <name type="common">Tasmanian blue gum</name>
    <dbReference type="NCBI Taxonomy" id="34317"/>
    <lineage>
        <taxon>Eukaryota</taxon>
        <taxon>Viridiplantae</taxon>
        <taxon>Streptophyta</taxon>
        <taxon>Embryophyta</taxon>
        <taxon>Tracheophyta</taxon>
        <taxon>Spermatophyta</taxon>
        <taxon>Magnoliopsida</taxon>
        <taxon>eudicotyledons</taxon>
        <taxon>Gunneridae</taxon>
        <taxon>Pentapetalae</taxon>
        <taxon>rosids</taxon>
        <taxon>malvids</taxon>
        <taxon>Myrtales</taxon>
        <taxon>Myrtaceae</taxon>
        <taxon>Myrtoideae</taxon>
        <taxon>Eucalypteae</taxon>
        <taxon>Eucalyptus</taxon>
    </lineage>
</organism>
<feature type="domain" description="Peptidase M3A/M3B catalytic" evidence="9">
    <location>
        <begin position="230"/>
        <end position="370"/>
    </location>
</feature>
<dbReference type="InterPro" id="IPR001567">
    <property type="entry name" value="Pept_M3A_M3B_dom"/>
</dbReference>
<dbReference type="GO" id="GO:0006508">
    <property type="term" value="P:proteolysis"/>
    <property type="evidence" value="ECO:0007669"/>
    <property type="project" value="UniProtKB-KW"/>
</dbReference>
<evidence type="ECO:0000313" key="11">
    <source>
        <dbReference type="EMBL" id="KAL3741322.1"/>
    </source>
</evidence>
<keyword evidence="6 7" id="KW-0482">Metalloprotease</keyword>
<evidence type="ECO:0000256" key="6">
    <source>
        <dbReference type="ARBA" id="ARBA00023049"/>
    </source>
</evidence>
<dbReference type="Proteomes" id="UP001634007">
    <property type="component" value="Unassembled WGS sequence"/>
</dbReference>
<dbReference type="Pfam" id="PF19310">
    <property type="entry name" value="TOP_N"/>
    <property type="match status" value="1"/>
</dbReference>
<dbReference type="Gene3D" id="1.10.1370.40">
    <property type="match status" value="2"/>
</dbReference>
<evidence type="ECO:0000256" key="5">
    <source>
        <dbReference type="ARBA" id="ARBA00022833"/>
    </source>
</evidence>
<dbReference type="InterPro" id="IPR045090">
    <property type="entry name" value="Pept_M3A_M3B"/>
</dbReference>
<comment type="cofactor">
    <cofactor evidence="7">
        <name>Zn(2+)</name>
        <dbReference type="ChEBI" id="CHEBI:29105"/>
    </cofactor>
    <text evidence="7">Binds 1 zinc ion.</text>
</comment>
<keyword evidence="8" id="KW-0472">Membrane</keyword>
<keyword evidence="3 7" id="KW-0479">Metal-binding</keyword>
<evidence type="ECO:0000259" key="10">
    <source>
        <dbReference type="Pfam" id="PF19310"/>
    </source>
</evidence>
<dbReference type="PANTHER" id="PTHR11804">
    <property type="entry name" value="PROTEASE M3 THIMET OLIGOPEPTIDASE-RELATED"/>
    <property type="match status" value="1"/>
</dbReference>
<keyword evidence="12" id="KW-1185">Reference proteome</keyword>
<dbReference type="AlphaFoldDB" id="A0ABD3KUQ3"/>
<dbReference type="SUPFAM" id="SSF55486">
    <property type="entry name" value="Metalloproteases ('zincins'), catalytic domain"/>
    <property type="match status" value="1"/>
</dbReference>
<feature type="domain" description="Oligopeptidase A N-terminal" evidence="10">
    <location>
        <begin position="12"/>
        <end position="142"/>
    </location>
</feature>
<dbReference type="GO" id="GO:0046872">
    <property type="term" value="F:metal ion binding"/>
    <property type="evidence" value="ECO:0007669"/>
    <property type="project" value="UniProtKB-UniRule"/>
</dbReference>
<evidence type="ECO:0000256" key="3">
    <source>
        <dbReference type="ARBA" id="ARBA00022723"/>
    </source>
</evidence>
<dbReference type="InterPro" id="IPR024077">
    <property type="entry name" value="Neurolysin/TOP_dom2"/>
</dbReference>
<evidence type="ECO:0000256" key="7">
    <source>
        <dbReference type="RuleBase" id="RU003435"/>
    </source>
</evidence>
<dbReference type="Gene3D" id="1.10.1370.10">
    <property type="entry name" value="Neurolysin, domain 3"/>
    <property type="match status" value="1"/>
</dbReference>
<dbReference type="InterPro" id="IPR045666">
    <property type="entry name" value="OpdA_N"/>
</dbReference>
<dbReference type="GO" id="GO:0008237">
    <property type="term" value="F:metallopeptidase activity"/>
    <property type="evidence" value="ECO:0007669"/>
    <property type="project" value="UniProtKB-KW"/>
</dbReference>
<evidence type="ECO:0000256" key="1">
    <source>
        <dbReference type="ARBA" id="ARBA00006040"/>
    </source>
</evidence>
<keyword evidence="8" id="KW-0812">Transmembrane</keyword>
<evidence type="ECO:0000313" key="12">
    <source>
        <dbReference type="Proteomes" id="UP001634007"/>
    </source>
</evidence>
<dbReference type="PANTHER" id="PTHR11804:SF83">
    <property type="entry name" value="LD37516P"/>
    <property type="match status" value="1"/>
</dbReference>
<evidence type="ECO:0000256" key="4">
    <source>
        <dbReference type="ARBA" id="ARBA00022801"/>
    </source>
</evidence>
<sequence>MIEPRHIRPAIDALVKKMESNLEELERTLEPSWPKLVEPFEKIQDRWTVVWGMIDFLETVRDTAELRAAIEEVQVTSFAWSRRVRFDLRLDQSEPIHSAFKALQQLLDKRPEKRRKQSPDWKILSDARKRGVLNGVALKDGRREDFNKIEQRLQKLCRKFDENIMDATRKFEKLITDKKKIKRLFSYFFLFFSLSLKCIVYVFFKIYYAYILGSLIRFAWQQEWLPLNRAEEFLEKLRGASWDAAVQEVEDLKHLAKNEGAKEGDDLNNWDIDFWEARLLASKHDKLEIAPLNFLQFPDYSRVHFSLPKVMEGLFNLARTLFRIEIEAADGLAPVWNNDVRFYRVKDSTEIQLHTNIMIRFLDHLRKGRKLDKCGCWSKPCALLRWCKCKITHCYHGVQSNTSFAEQAGSYDVQRG</sequence>
<comment type="caution">
    <text evidence="11">The sequence shown here is derived from an EMBL/GenBank/DDBJ whole genome shotgun (WGS) entry which is preliminary data.</text>
</comment>
<evidence type="ECO:0000259" key="9">
    <source>
        <dbReference type="Pfam" id="PF01432"/>
    </source>
</evidence>
<keyword evidence="5 7" id="KW-0862">Zinc</keyword>
<keyword evidence="8" id="KW-1133">Transmembrane helix</keyword>
<name>A0ABD3KUQ3_EUCGL</name>
<protein>
    <submittedName>
        <fullName evidence="11">Uncharacterized protein</fullName>
    </submittedName>
</protein>
<dbReference type="EMBL" id="JBJKBG010000004">
    <property type="protein sequence ID" value="KAL3741322.1"/>
    <property type="molecule type" value="Genomic_DNA"/>
</dbReference>
<proteinExistence type="inferred from homology"/>